<feature type="domain" description="Gamma-butyrobetaine hydroxylase-like N-terminal" evidence="17">
    <location>
        <begin position="49"/>
        <end position="112"/>
    </location>
</feature>
<evidence type="ECO:0000313" key="18">
    <source>
        <dbReference type="EMBL" id="KAJ2904019.1"/>
    </source>
</evidence>
<evidence type="ECO:0000256" key="1">
    <source>
        <dbReference type="ARBA" id="ARBA00001954"/>
    </source>
</evidence>
<comment type="function">
    <text evidence="14">Converts trimethyllysine (TML) into hydroxytrimethyllysine (HTML).</text>
</comment>
<dbReference type="GO" id="GO:0050353">
    <property type="term" value="F:trimethyllysine dioxygenase activity"/>
    <property type="evidence" value="ECO:0007669"/>
    <property type="project" value="UniProtKB-EC"/>
</dbReference>
<organism evidence="18 19">
    <name type="scientific">Zalerion maritima</name>
    <dbReference type="NCBI Taxonomy" id="339359"/>
    <lineage>
        <taxon>Eukaryota</taxon>
        <taxon>Fungi</taxon>
        <taxon>Dikarya</taxon>
        <taxon>Ascomycota</taxon>
        <taxon>Pezizomycotina</taxon>
        <taxon>Sordariomycetes</taxon>
        <taxon>Lulworthiomycetidae</taxon>
        <taxon>Lulworthiales</taxon>
        <taxon>Lulworthiaceae</taxon>
        <taxon>Zalerion</taxon>
    </lineage>
</organism>
<keyword evidence="9" id="KW-0560">Oxidoreductase</keyword>
<evidence type="ECO:0000256" key="4">
    <source>
        <dbReference type="ARBA" id="ARBA00008654"/>
    </source>
</evidence>
<protein>
    <recommendedName>
        <fullName evidence="5">trimethyllysine dioxygenase</fullName>
        <ecNumber evidence="5">1.14.11.8</ecNumber>
    </recommendedName>
    <alternativeName>
        <fullName evidence="12">Epsilon-trimethyllysine 2-oxoglutarate dioxygenase</fullName>
    </alternativeName>
    <alternativeName>
        <fullName evidence="11">TML hydroxylase</fullName>
    </alternativeName>
    <alternativeName>
        <fullName evidence="13">TML-alpha-ketoglutarate dioxygenase</fullName>
    </alternativeName>
</protein>
<dbReference type="InterPro" id="IPR010376">
    <property type="entry name" value="GBBH-like_N"/>
</dbReference>
<gene>
    <name evidence="18" type="ORF">MKZ38_008951</name>
</gene>
<keyword evidence="10" id="KW-0408">Iron</keyword>
<dbReference type="Pfam" id="PF02668">
    <property type="entry name" value="TauD"/>
    <property type="match status" value="1"/>
</dbReference>
<sequence length="442" mass="50124">MNVFRAFKLRQQSARIDESPKVNVVEQGVDVRLAEELAQSGNPVGQNRTILPSLWLRDSCRCSQCVNKDTSQRNFNTFTLPKDLAVTEALNTDGGLQVRWSDGHQSNYPWNFVKFYLKQNRRVRPFNVGQWSWGAEIGEGKEIDYDAEGVDIRTLKSDNAKHPPAVKYEDVMDESKPGISRLTKYIQKFGFVFVTDTPPTPEATKAVLERIAFIRVTHYGGFYDFIPDLAMADTAYTNLALPAHTDTTYFTEPAGIQSFHMLEHKPAPGTPEEGGLGGKSLLVDGKYAAFLLRKEDPNAYNILSKTRVQWHASGNKGISISPAMQYPVLETFYDGPILARVRWNNDDRGIMPLNTKTGFDTIKWYEAAAKWEAILRRPEVEYWFQLTPGKVLIFDNWRVMHGRSAFTGTRRICGGYLPRDDFVSRWLNTNFSKDEIAESVVG</sequence>
<evidence type="ECO:0000256" key="12">
    <source>
        <dbReference type="ARBA" id="ARBA00031778"/>
    </source>
</evidence>
<name>A0AAD5RVA4_9PEZI</name>
<dbReference type="Gene3D" id="3.60.130.10">
    <property type="entry name" value="Clavaminate synthase-like"/>
    <property type="match status" value="1"/>
</dbReference>
<comment type="cofactor">
    <cofactor evidence="2">
        <name>L-ascorbate</name>
        <dbReference type="ChEBI" id="CHEBI:38290"/>
    </cofactor>
</comment>
<proteinExistence type="inferred from homology"/>
<dbReference type="FunFam" id="3.60.130.10:FF:000001">
    <property type="entry name" value="Trimethyllysine dioxygenase, mitochondrial"/>
    <property type="match status" value="1"/>
</dbReference>
<dbReference type="Pfam" id="PF06155">
    <property type="entry name" value="GBBH-like_N"/>
    <property type="match status" value="1"/>
</dbReference>
<reference evidence="18" key="1">
    <citation type="submission" date="2022-07" db="EMBL/GenBank/DDBJ databases">
        <title>Draft genome sequence of Zalerion maritima ATCC 34329, a (micro)plastics degrading marine fungus.</title>
        <authorList>
            <person name="Paco A."/>
            <person name="Goncalves M.F.M."/>
            <person name="Rocha-Santos T.A.P."/>
            <person name="Alves A."/>
        </authorList>
    </citation>
    <scope>NUCLEOTIDE SEQUENCE</scope>
    <source>
        <strain evidence="18">ATCC 34329</strain>
    </source>
</reference>
<accession>A0AAD5RVA4</accession>
<dbReference type="GO" id="GO:0045329">
    <property type="term" value="P:carnitine biosynthetic process"/>
    <property type="evidence" value="ECO:0007669"/>
    <property type="project" value="UniProtKB-KW"/>
</dbReference>
<dbReference type="GO" id="GO:0005739">
    <property type="term" value="C:mitochondrion"/>
    <property type="evidence" value="ECO:0007669"/>
    <property type="project" value="TreeGrafter"/>
</dbReference>
<evidence type="ECO:0000259" key="17">
    <source>
        <dbReference type="Pfam" id="PF06155"/>
    </source>
</evidence>
<dbReference type="CDD" id="cd00250">
    <property type="entry name" value="CAS_like"/>
    <property type="match status" value="1"/>
</dbReference>
<evidence type="ECO:0000256" key="6">
    <source>
        <dbReference type="ARBA" id="ARBA00022723"/>
    </source>
</evidence>
<comment type="cofactor">
    <cofactor evidence="1">
        <name>Fe(2+)</name>
        <dbReference type="ChEBI" id="CHEBI:29033"/>
    </cofactor>
</comment>
<evidence type="ECO:0000256" key="8">
    <source>
        <dbReference type="ARBA" id="ARBA00022964"/>
    </source>
</evidence>
<comment type="caution">
    <text evidence="18">The sequence shown here is derived from an EMBL/GenBank/DDBJ whole genome shotgun (WGS) entry which is preliminary data.</text>
</comment>
<dbReference type="GO" id="GO:0005506">
    <property type="term" value="F:iron ion binding"/>
    <property type="evidence" value="ECO:0007669"/>
    <property type="project" value="InterPro"/>
</dbReference>
<evidence type="ECO:0000259" key="16">
    <source>
        <dbReference type="Pfam" id="PF02668"/>
    </source>
</evidence>
<evidence type="ECO:0000256" key="14">
    <source>
        <dbReference type="ARBA" id="ARBA00046008"/>
    </source>
</evidence>
<dbReference type="PANTHER" id="PTHR10696:SF51">
    <property type="entry name" value="TRIMETHYLLYSINE DIOXYGENASE, MITOCHONDRIAL"/>
    <property type="match status" value="1"/>
</dbReference>
<dbReference type="InterPro" id="IPR012776">
    <property type="entry name" value="Trimethyllysine_dOase"/>
</dbReference>
<evidence type="ECO:0000256" key="15">
    <source>
        <dbReference type="ARBA" id="ARBA00049334"/>
    </source>
</evidence>
<comment type="pathway">
    <text evidence="3">Amine and polyamine biosynthesis; carnitine biosynthesis.</text>
</comment>
<feature type="domain" description="TauD/TfdA-like" evidence="16">
    <location>
        <begin position="165"/>
        <end position="414"/>
    </location>
</feature>
<evidence type="ECO:0000256" key="2">
    <source>
        <dbReference type="ARBA" id="ARBA00001961"/>
    </source>
</evidence>
<dbReference type="Proteomes" id="UP001201980">
    <property type="component" value="Unassembled WGS sequence"/>
</dbReference>
<keyword evidence="7" id="KW-0124">Carnitine biosynthesis</keyword>
<comment type="catalytic activity">
    <reaction evidence="15">
        <text>N(6),N(6),N(6)-trimethyl-L-lysine + 2-oxoglutarate + O2 = (3S)-3-hydroxy-N(6),N(6),N(6)-trimethyl-L-lysine + succinate + CO2</text>
        <dbReference type="Rhea" id="RHEA:14181"/>
        <dbReference type="ChEBI" id="CHEBI:15379"/>
        <dbReference type="ChEBI" id="CHEBI:16526"/>
        <dbReference type="ChEBI" id="CHEBI:16810"/>
        <dbReference type="ChEBI" id="CHEBI:30031"/>
        <dbReference type="ChEBI" id="CHEBI:58100"/>
        <dbReference type="ChEBI" id="CHEBI:141499"/>
        <dbReference type="EC" id="1.14.11.8"/>
    </reaction>
</comment>
<keyword evidence="8 18" id="KW-0223">Dioxygenase</keyword>
<keyword evidence="19" id="KW-1185">Reference proteome</keyword>
<dbReference type="Gene3D" id="3.30.2020.30">
    <property type="match status" value="1"/>
</dbReference>
<dbReference type="InterPro" id="IPR050411">
    <property type="entry name" value="AlphaKG_dependent_hydroxylases"/>
</dbReference>
<dbReference type="EMBL" id="JAKWBI020000064">
    <property type="protein sequence ID" value="KAJ2904019.1"/>
    <property type="molecule type" value="Genomic_DNA"/>
</dbReference>
<evidence type="ECO:0000256" key="5">
    <source>
        <dbReference type="ARBA" id="ARBA00012267"/>
    </source>
</evidence>
<dbReference type="EC" id="1.14.11.8" evidence="5"/>
<keyword evidence="6" id="KW-0479">Metal-binding</keyword>
<comment type="similarity">
    <text evidence="4">Belongs to the gamma-BBH/TMLD family.</text>
</comment>
<dbReference type="InterPro" id="IPR042098">
    <property type="entry name" value="TauD-like_sf"/>
</dbReference>
<dbReference type="PANTHER" id="PTHR10696">
    <property type="entry name" value="GAMMA-BUTYROBETAINE HYDROXYLASE-RELATED"/>
    <property type="match status" value="1"/>
</dbReference>
<evidence type="ECO:0000313" key="19">
    <source>
        <dbReference type="Proteomes" id="UP001201980"/>
    </source>
</evidence>
<evidence type="ECO:0000256" key="7">
    <source>
        <dbReference type="ARBA" id="ARBA00022873"/>
    </source>
</evidence>
<dbReference type="NCBIfam" id="TIGR02410">
    <property type="entry name" value="carnitine_TMLD"/>
    <property type="match status" value="1"/>
</dbReference>
<dbReference type="SUPFAM" id="SSF51197">
    <property type="entry name" value="Clavaminate synthase-like"/>
    <property type="match status" value="1"/>
</dbReference>
<dbReference type="InterPro" id="IPR038492">
    <property type="entry name" value="GBBH-like_N_sf"/>
</dbReference>
<evidence type="ECO:0000256" key="10">
    <source>
        <dbReference type="ARBA" id="ARBA00023004"/>
    </source>
</evidence>
<evidence type="ECO:0000256" key="3">
    <source>
        <dbReference type="ARBA" id="ARBA00005022"/>
    </source>
</evidence>
<evidence type="ECO:0000256" key="11">
    <source>
        <dbReference type="ARBA" id="ARBA00030363"/>
    </source>
</evidence>
<evidence type="ECO:0000256" key="9">
    <source>
        <dbReference type="ARBA" id="ARBA00023002"/>
    </source>
</evidence>
<dbReference type="InterPro" id="IPR003819">
    <property type="entry name" value="TauD/TfdA-like"/>
</dbReference>
<dbReference type="AlphaFoldDB" id="A0AAD5RVA4"/>
<evidence type="ECO:0000256" key="13">
    <source>
        <dbReference type="ARBA" id="ARBA00032283"/>
    </source>
</evidence>